<dbReference type="EMBL" id="FMBM01000002">
    <property type="protein sequence ID" value="SCC81881.1"/>
    <property type="molecule type" value="Genomic_DNA"/>
</dbReference>
<dbReference type="InterPro" id="IPR009506">
    <property type="entry name" value="YjiS-like"/>
</dbReference>
<comment type="caution">
    <text evidence="2">The sequence shown here is derived from an EMBL/GenBank/DDBJ whole genome shotgun (WGS) entry which is preliminary data.</text>
</comment>
<gene>
    <name evidence="3" type="ORF">GA0071312_2852</name>
    <name evidence="2" type="ORF">HLUCCO17_08680</name>
</gene>
<keyword evidence="5" id="KW-1185">Reference proteome</keyword>
<organism evidence="2 4">
    <name type="scientific">Saliniramus fredricksonii</name>
    <dbReference type="NCBI Taxonomy" id="1653334"/>
    <lineage>
        <taxon>Bacteria</taxon>
        <taxon>Pseudomonadati</taxon>
        <taxon>Pseudomonadota</taxon>
        <taxon>Alphaproteobacteria</taxon>
        <taxon>Hyphomicrobiales</taxon>
        <taxon>Salinarimonadaceae</taxon>
        <taxon>Saliniramus</taxon>
    </lineage>
</organism>
<dbReference type="AlphaFoldDB" id="A0A0P7XTX4"/>
<evidence type="ECO:0000313" key="3">
    <source>
        <dbReference type="EMBL" id="SCC81881.1"/>
    </source>
</evidence>
<dbReference type="RefSeq" id="WP_074445485.1">
    <property type="nucleotide sequence ID" value="NZ_FMBM01000002.1"/>
</dbReference>
<dbReference type="Proteomes" id="UP000182800">
    <property type="component" value="Unassembled WGS sequence"/>
</dbReference>
<dbReference type="EMBL" id="LJSX01000011">
    <property type="protein sequence ID" value="KPQ10976.1"/>
    <property type="molecule type" value="Genomic_DNA"/>
</dbReference>
<protein>
    <submittedName>
        <fullName evidence="2">Putative conserved small protein</fullName>
    </submittedName>
</protein>
<evidence type="ECO:0000313" key="4">
    <source>
        <dbReference type="Proteomes" id="UP000050497"/>
    </source>
</evidence>
<evidence type="ECO:0000259" key="1">
    <source>
        <dbReference type="Pfam" id="PF06568"/>
    </source>
</evidence>
<reference evidence="2 4" key="1">
    <citation type="submission" date="2015-09" db="EMBL/GenBank/DDBJ databases">
        <title>Identification and resolution of microdiversity through metagenomic sequencing of parallel consortia.</title>
        <authorList>
            <person name="Nelson W.C."/>
            <person name="Romine M.F."/>
            <person name="Lindemann S.R."/>
        </authorList>
    </citation>
    <scope>NUCLEOTIDE SEQUENCE [LARGE SCALE GENOMIC DNA]</scope>
    <source>
        <strain evidence="2">HL-109</strain>
    </source>
</reference>
<feature type="domain" description="YjiS-like" evidence="1">
    <location>
        <begin position="6"/>
        <end position="42"/>
    </location>
</feature>
<sequence>MFITYLLERYRAWLRYRQTLNELSRLSERELADVGLNRYDIDTTARRYAEI</sequence>
<evidence type="ECO:0000313" key="2">
    <source>
        <dbReference type="EMBL" id="KPQ10976.1"/>
    </source>
</evidence>
<dbReference type="Proteomes" id="UP000050497">
    <property type="component" value="Unassembled WGS sequence"/>
</dbReference>
<name>A0A0P7XTX4_9HYPH</name>
<reference evidence="3 5" key="2">
    <citation type="submission" date="2016-08" db="EMBL/GenBank/DDBJ databases">
        <authorList>
            <person name="Varghese N."/>
            <person name="Submissions Spin"/>
        </authorList>
    </citation>
    <scope>NUCLEOTIDE SEQUENCE [LARGE SCALE GENOMIC DNA]</scope>
    <source>
        <strain evidence="3 5">HL-109</strain>
    </source>
</reference>
<dbReference type="Pfam" id="PF06568">
    <property type="entry name" value="YjiS-like"/>
    <property type="match status" value="1"/>
</dbReference>
<proteinExistence type="predicted"/>
<evidence type="ECO:0000313" key="5">
    <source>
        <dbReference type="Proteomes" id="UP000182800"/>
    </source>
</evidence>
<accession>A0A0P7XTX4</accession>